<evidence type="ECO:0000313" key="1">
    <source>
        <dbReference type="Proteomes" id="UP000036681"/>
    </source>
</evidence>
<accession>A0A0M3IJD9</accession>
<dbReference type="Proteomes" id="UP000036681">
    <property type="component" value="Unplaced"/>
</dbReference>
<evidence type="ECO:0000313" key="2">
    <source>
        <dbReference type="WBParaSite" id="ALUE_0001875701-mRNA-1"/>
    </source>
</evidence>
<sequence length="34" mass="3897">MKEIDEVSVCSLRIAVDTHKSRLSRTSLIILLIR</sequence>
<protein>
    <submittedName>
        <fullName evidence="2">Global regulator protein family</fullName>
    </submittedName>
</protein>
<keyword evidence="1" id="KW-1185">Reference proteome</keyword>
<organism evidence="1 2">
    <name type="scientific">Ascaris lumbricoides</name>
    <name type="common">Giant roundworm</name>
    <dbReference type="NCBI Taxonomy" id="6252"/>
    <lineage>
        <taxon>Eukaryota</taxon>
        <taxon>Metazoa</taxon>
        <taxon>Ecdysozoa</taxon>
        <taxon>Nematoda</taxon>
        <taxon>Chromadorea</taxon>
        <taxon>Rhabditida</taxon>
        <taxon>Spirurina</taxon>
        <taxon>Ascaridomorpha</taxon>
        <taxon>Ascaridoidea</taxon>
        <taxon>Ascarididae</taxon>
        <taxon>Ascaris</taxon>
    </lineage>
</organism>
<dbReference type="WBParaSite" id="ALUE_0001875701-mRNA-1">
    <property type="protein sequence ID" value="ALUE_0001875701-mRNA-1"/>
    <property type="gene ID" value="ALUE_0001875701"/>
</dbReference>
<dbReference type="AlphaFoldDB" id="A0A0M3IJD9"/>
<name>A0A0M3IJD9_ASCLU</name>
<proteinExistence type="predicted"/>
<reference evidence="2" key="1">
    <citation type="submission" date="2017-02" db="UniProtKB">
        <authorList>
            <consortium name="WormBaseParasite"/>
        </authorList>
    </citation>
    <scope>IDENTIFICATION</scope>
</reference>